<name>A0A8H4BJA1_MUCCL</name>
<reference evidence="4 5" key="1">
    <citation type="submission" date="2019-09" db="EMBL/GenBank/DDBJ databases">
        <authorList>
            <consortium name="DOE Joint Genome Institute"/>
            <person name="Mondo S.J."/>
            <person name="Navarro-Mendoza M.I."/>
            <person name="Perez-Arques C."/>
            <person name="Panchal S."/>
            <person name="Nicolas F.E."/>
            <person name="Ganguly P."/>
            <person name="Pangilinan J."/>
            <person name="Grigoriev I."/>
            <person name="Heitman J."/>
            <person name="Sanya K."/>
            <person name="Garre V."/>
        </authorList>
    </citation>
    <scope>NUCLEOTIDE SEQUENCE [LARGE SCALE GENOMIC DNA]</scope>
    <source>
        <strain evidence="4 5">MU402</strain>
    </source>
</reference>
<evidence type="ECO:0000256" key="1">
    <source>
        <dbReference type="SAM" id="MobiDB-lite"/>
    </source>
</evidence>
<dbReference type="EMBL" id="JAAECE010000003">
    <property type="protein sequence ID" value="KAF1803076.1"/>
    <property type="molecule type" value="Genomic_DNA"/>
</dbReference>
<feature type="chain" id="PRO_5034551868" description="Choice-of-anchor A domain-containing protein" evidence="2">
    <location>
        <begin position="23"/>
        <end position="637"/>
    </location>
</feature>
<comment type="caution">
    <text evidence="4">The sequence shown here is derived from an EMBL/GenBank/DDBJ whole genome shotgun (WGS) entry which is preliminary data.</text>
</comment>
<dbReference type="Pfam" id="PF20597">
    <property type="entry name" value="pAdhesive_15"/>
    <property type="match status" value="1"/>
</dbReference>
<evidence type="ECO:0000313" key="4">
    <source>
        <dbReference type="EMBL" id="KAF1803076.1"/>
    </source>
</evidence>
<gene>
    <name evidence="4" type="ORF">FB192DRAFT_1469522</name>
</gene>
<dbReference type="AlphaFoldDB" id="A0A8H4BJA1"/>
<feature type="signal peptide" evidence="2">
    <location>
        <begin position="1"/>
        <end position="22"/>
    </location>
</feature>
<feature type="compositionally biased region" description="Acidic residues" evidence="1">
    <location>
        <begin position="594"/>
        <end position="623"/>
    </location>
</feature>
<dbReference type="InterPro" id="IPR026588">
    <property type="entry name" value="Choice_anch_A"/>
</dbReference>
<accession>A0A8H4BJA1</accession>
<keyword evidence="2" id="KW-0732">Signal</keyword>
<evidence type="ECO:0000313" key="5">
    <source>
        <dbReference type="Proteomes" id="UP000469890"/>
    </source>
</evidence>
<evidence type="ECO:0000259" key="3">
    <source>
        <dbReference type="Pfam" id="PF20597"/>
    </source>
</evidence>
<dbReference type="Proteomes" id="UP000469890">
    <property type="component" value="Unassembled WGS sequence"/>
</dbReference>
<evidence type="ECO:0000256" key="2">
    <source>
        <dbReference type="SAM" id="SignalP"/>
    </source>
</evidence>
<proteinExistence type="predicted"/>
<sequence>MTKKSGLYLLCSALAMFGLSQATPLDQFTVEFEPRCRDDRFTTNQALARFNGIFFGDFDTFGSLQSLGPLAVKGDFSAPNYVVNANHPVICSRTRSYPSYGLVVGGHVDTQNTMVRGSAYINEGGTMDQIVMEEQGCTAMDNKKTGIFNFTSVEEDLLLASLEFANREPTAILKNDATFTKIPGNEMAQYEIMTFNSCGQNVCSPYPAESSQAEGMFFGQGDWKGPRPGPNRTRTYVYNIPVKNGATITLDTNNPSAGLNACNSIYNFYPVNDDGNIVPDGEFTLHRKTGGQLQGLVLAPRGNIIDGTVGAFAGNIVGKSYTWESTTEGAELLDYHAAGGSCDSYSGCMPFFLPPGTGTSFSRSTTTTRTTTQATSKSTSTTTEIGIDTATDTITDTVTVTQDAATATITNTETFLEEAQPVTTTIGAVTDTVTLIEGTIIEKVGTATVTLIPEPVVETVIIVVDRDPETLTVSGETVVIGGENVTYTQEAQDTHVHGPEEYTTETYTTTITDPSTFVSTYTTTRLLHSVYTYIGEDTTIEQTFEYTDLGVPLFFTAEPDPEPVSPLTVTETHTIIEWHHRKHYHKGSDQECYKDDEDKEYSHDEDEGDDDNDDDDDEEDDDDEHHKKKHHHKNHDD</sequence>
<feature type="compositionally biased region" description="Basic residues" evidence="1">
    <location>
        <begin position="626"/>
        <end position="637"/>
    </location>
</feature>
<feature type="domain" description="Choice-of-anchor A" evidence="3">
    <location>
        <begin position="45"/>
        <end position="325"/>
    </location>
</feature>
<organism evidence="4 5">
    <name type="scientific">Mucor circinelloides f. lusitanicus</name>
    <name type="common">Mucor racemosus var. lusitanicus</name>
    <dbReference type="NCBI Taxonomy" id="29924"/>
    <lineage>
        <taxon>Eukaryota</taxon>
        <taxon>Fungi</taxon>
        <taxon>Fungi incertae sedis</taxon>
        <taxon>Mucoromycota</taxon>
        <taxon>Mucoromycotina</taxon>
        <taxon>Mucoromycetes</taxon>
        <taxon>Mucorales</taxon>
        <taxon>Mucorineae</taxon>
        <taxon>Mucoraceae</taxon>
        <taxon>Mucor</taxon>
    </lineage>
</organism>
<feature type="region of interest" description="Disordered" evidence="1">
    <location>
        <begin position="586"/>
        <end position="637"/>
    </location>
</feature>
<protein>
    <recommendedName>
        <fullName evidence="3">Choice-of-anchor A domain-containing protein</fullName>
    </recommendedName>
</protein>